<keyword evidence="5 7" id="KW-0238">DNA-binding</keyword>
<protein>
    <recommendedName>
        <fullName evidence="7 8">RNA polymerase sigma factor RpoH</fullName>
    </recommendedName>
    <alternativeName>
        <fullName evidence="7">RNA polymerase sigma-32 factor</fullName>
    </alternativeName>
</protein>
<evidence type="ECO:0000256" key="1">
    <source>
        <dbReference type="ARBA" id="ARBA00022490"/>
    </source>
</evidence>
<dbReference type="Proteomes" id="UP000653472">
    <property type="component" value="Unassembled WGS sequence"/>
</dbReference>
<keyword evidence="2 7" id="KW-0805">Transcription regulation</keyword>
<evidence type="ECO:0000256" key="6">
    <source>
        <dbReference type="ARBA" id="ARBA00023163"/>
    </source>
</evidence>
<keyword evidence="4 7" id="KW-0731">Sigma factor</keyword>
<comment type="subcellular location">
    <subcellularLocation>
        <location evidence="7">Cytoplasm</location>
    </subcellularLocation>
</comment>
<evidence type="ECO:0000256" key="5">
    <source>
        <dbReference type="ARBA" id="ARBA00023125"/>
    </source>
</evidence>
<evidence type="ECO:0000256" key="3">
    <source>
        <dbReference type="ARBA" id="ARBA00023016"/>
    </source>
</evidence>
<dbReference type="NCBIfam" id="TIGR02937">
    <property type="entry name" value="sigma70-ECF"/>
    <property type="match status" value="1"/>
</dbReference>
<reference evidence="10" key="1">
    <citation type="submission" date="2020-03" db="EMBL/GenBank/DDBJ databases">
        <title>Solimonas marina sp. nov., isolated from deep seawater of the Pacific Ocean.</title>
        <authorList>
            <person name="Liu X."/>
            <person name="Lai Q."/>
            <person name="Sun F."/>
            <person name="Gai Y."/>
            <person name="Li G."/>
            <person name="Shao Z."/>
        </authorList>
    </citation>
    <scope>NUCLEOTIDE SEQUENCE</scope>
    <source>
        <strain evidence="10">C16B3</strain>
    </source>
</reference>
<dbReference type="PANTHER" id="PTHR30376">
    <property type="entry name" value="SIGMA FACTOR RPOH HEAT SHOCK RELATED"/>
    <property type="match status" value="1"/>
</dbReference>
<keyword evidence="6 7" id="KW-0804">Transcription</keyword>
<dbReference type="PROSITE" id="PS00715">
    <property type="entry name" value="SIGMA70_1"/>
    <property type="match status" value="1"/>
</dbReference>
<dbReference type="GO" id="GO:0003677">
    <property type="term" value="F:DNA binding"/>
    <property type="evidence" value="ECO:0007669"/>
    <property type="project" value="UniProtKB-UniRule"/>
</dbReference>
<feature type="short sequence motif" description="Interaction with polymerase core subunit RpoC" evidence="7">
    <location>
        <begin position="84"/>
        <end position="87"/>
    </location>
</feature>
<feature type="DNA-binding region" description="H-T-H motif" evidence="7">
    <location>
        <begin position="258"/>
        <end position="277"/>
    </location>
</feature>
<dbReference type="FunFam" id="1.10.10.10:FF:000285">
    <property type="entry name" value="RNA polymerase sigma factor RpoH"/>
    <property type="match status" value="1"/>
</dbReference>
<dbReference type="Gene3D" id="1.10.601.10">
    <property type="entry name" value="RNA Polymerase Primary Sigma Factor"/>
    <property type="match status" value="1"/>
</dbReference>
<evidence type="ECO:0000256" key="7">
    <source>
        <dbReference type="HAMAP-Rule" id="MF_00961"/>
    </source>
</evidence>
<dbReference type="InterPro" id="IPR007630">
    <property type="entry name" value="RNA_pol_sigma70_r4"/>
</dbReference>
<evidence type="ECO:0000256" key="2">
    <source>
        <dbReference type="ARBA" id="ARBA00023015"/>
    </source>
</evidence>
<dbReference type="Gene3D" id="1.20.140.160">
    <property type="match status" value="1"/>
</dbReference>
<dbReference type="GO" id="GO:0005737">
    <property type="term" value="C:cytoplasm"/>
    <property type="evidence" value="ECO:0007669"/>
    <property type="project" value="UniProtKB-SubCell"/>
</dbReference>
<dbReference type="InterPro" id="IPR007627">
    <property type="entry name" value="RNA_pol_sigma70_r2"/>
</dbReference>
<accession>A0A969W7U1</accession>
<comment type="similarity">
    <text evidence="7">Belongs to the sigma-70 factor family. RpoH subfamily.</text>
</comment>
<dbReference type="PANTHER" id="PTHR30376:SF3">
    <property type="entry name" value="RNA POLYMERASE SIGMA FACTOR RPOH"/>
    <property type="match status" value="1"/>
</dbReference>
<dbReference type="InterPro" id="IPR013325">
    <property type="entry name" value="RNA_pol_sigma_r2"/>
</dbReference>
<dbReference type="AlphaFoldDB" id="A0A969W7U1"/>
<dbReference type="GO" id="GO:0009408">
    <property type="term" value="P:response to heat"/>
    <property type="evidence" value="ECO:0007669"/>
    <property type="project" value="UniProtKB-UniRule"/>
</dbReference>
<dbReference type="NCBIfam" id="TIGR02392">
    <property type="entry name" value="rpoH_proteo"/>
    <property type="match status" value="1"/>
</dbReference>
<keyword evidence="1 7" id="KW-0963">Cytoplasm</keyword>
<name>A0A969W7U1_9GAMM</name>
<comment type="subunit">
    <text evidence="7">Interacts with the RNA polymerase core enzyme.</text>
</comment>
<keyword evidence="11" id="KW-1185">Reference proteome</keyword>
<dbReference type="EMBL" id="JAAVXB010000003">
    <property type="protein sequence ID" value="NKF22217.1"/>
    <property type="molecule type" value="Genomic_DNA"/>
</dbReference>
<dbReference type="PRINTS" id="PR00046">
    <property type="entry name" value="SIGMA70FCT"/>
</dbReference>
<gene>
    <name evidence="7 10" type="primary">rpoH</name>
    <name evidence="10" type="ORF">G7Y82_07795</name>
</gene>
<evidence type="ECO:0000256" key="8">
    <source>
        <dbReference type="NCBIfam" id="TIGR02392"/>
    </source>
</evidence>
<dbReference type="CDD" id="cd06171">
    <property type="entry name" value="Sigma70_r4"/>
    <property type="match status" value="1"/>
</dbReference>
<feature type="domain" description="RNA polymerase sigma-70" evidence="9">
    <location>
        <begin position="84"/>
        <end position="97"/>
    </location>
</feature>
<dbReference type="NCBIfam" id="NF005143">
    <property type="entry name" value="PRK06596.1"/>
    <property type="match status" value="1"/>
</dbReference>
<dbReference type="SUPFAM" id="SSF88659">
    <property type="entry name" value="Sigma3 and sigma4 domains of RNA polymerase sigma factors"/>
    <property type="match status" value="1"/>
</dbReference>
<comment type="function">
    <text evidence="7">Sigma factors are initiation factors that promote the attachment of RNA polymerase to specific initiation sites and are then released. This sigma factor is involved in regulation of expression of heat shock genes.</text>
</comment>
<evidence type="ECO:0000313" key="11">
    <source>
        <dbReference type="Proteomes" id="UP000653472"/>
    </source>
</evidence>
<dbReference type="FunFam" id="1.20.120.1810:FF:000001">
    <property type="entry name" value="RNA polymerase sigma factor RpoH"/>
    <property type="match status" value="1"/>
</dbReference>
<dbReference type="GO" id="GO:0016987">
    <property type="term" value="F:sigma factor activity"/>
    <property type="evidence" value="ECO:0007669"/>
    <property type="project" value="UniProtKB-UniRule"/>
</dbReference>
<sequence length="295" mass="33441">MSEAMTIALRQPTAMMPLSAGSLDAYIAHVNQAPVLDVETERKLAHELRDEENLGAAQKLVMSNLRHVVHIARGYLGYGLPLGDLIQEGNIGLMKAVKRFDPEVGVRLISFAVHWIKAEIHEFILKNWRIVKIATTKAQRKLFFNLRSQKKSLGWLSPTEAEAIAADLKVKPEEVFQMEARLSGHDMSFDSSPSDDEESSYRPEDWLASDVDDVRDIEEAEWQDARETRMQHALTSLDPRSRDILQRRWLNEDGKTGLQELADEYGVSAERIRQIEVAAMKKLRKAIEVEDPAEA</sequence>
<dbReference type="InterPro" id="IPR050813">
    <property type="entry name" value="Sigma-70_Factor"/>
</dbReference>
<dbReference type="SUPFAM" id="SSF88946">
    <property type="entry name" value="Sigma2 domain of RNA polymerase sigma factors"/>
    <property type="match status" value="1"/>
</dbReference>
<proteinExistence type="inferred from homology"/>
<dbReference type="InterPro" id="IPR014284">
    <property type="entry name" value="RNA_pol_sigma-70_dom"/>
</dbReference>
<organism evidence="10 11">
    <name type="scientific">Solimonas marina</name>
    <dbReference type="NCBI Taxonomy" id="2714601"/>
    <lineage>
        <taxon>Bacteria</taxon>
        <taxon>Pseudomonadati</taxon>
        <taxon>Pseudomonadota</taxon>
        <taxon>Gammaproteobacteria</taxon>
        <taxon>Nevskiales</taxon>
        <taxon>Nevskiaceae</taxon>
        <taxon>Solimonas</taxon>
    </lineage>
</organism>
<evidence type="ECO:0000256" key="4">
    <source>
        <dbReference type="ARBA" id="ARBA00023082"/>
    </source>
</evidence>
<evidence type="ECO:0000313" key="10">
    <source>
        <dbReference type="EMBL" id="NKF22217.1"/>
    </source>
</evidence>
<dbReference type="GO" id="GO:0006352">
    <property type="term" value="P:DNA-templated transcription initiation"/>
    <property type="evidence" value="ECO:0007669"/>
    <property type="project" value="UniProtKB-UniRule"/>
</dbReference>
<keyword evidence="3 7" id="KW-0346">Stress response</keyword>
<feature type="region of interest" description="Sigma-70 factor domain-4" evidence="7">
    <location>
        <begin position="233"/>
        <end position="285"/>
    </location>
</feature>
<dbReference type="InterPro" id="IPR000943">
    <property type="entry name" value="RNA_pol_sigma70"/>
</dbReference>
<dbReference type="InterPro" id="IPR013324">
    <property type="entry name" value="RNA_pol_sigma_r3/r4-like"/>
</dbReference>
<dbReference type="RefSeq" id="WP_168147455.1">
    <property type="nucleotide sequence ID" value="NZ_JAAVXB010000003.1"/>
</dbReference>
<dbReference type="Pfam" id="PF04545">
    <property type="entry name" value="Sigma70_r4"/>
    <property type="match status" value="1"/>
</dbReference>
<evidence type="ECO:0000259" key="9">
    <source>
        <dbReference type="PROSITE" id="PS00715"/>
    </source>
</evidence>
<feature type="region of interest" description="Sigma-70 factor domain-2" evidence="7">
    <location>
        <begin position="60"/>
        <end position="129"/>
    </location>
</feature>
<comment type="caution">
    <text evidence="10">The sequence shown here is derived from an EMBL/GenBank/DDBJ whole genome shotgun (WGS) entry which is preliminary data.</text>
</comment>
<dbReference type="HAMAP" id="MF_00961">
    <property type="entry name" value="Sigma70_RpoH"/>
    <property type="match status" value="1"/>
</dbReference>
<dbReference type="Pfam" id="PF04542">
    <property type="entry name" value="Sigma70_r2"/>
    <property type="match status" value="1"/>
</dbReference>
<dbReference type="InterPro" id="IPR012759">
    <property type="entry name" value="RNA_pol_sigma_RpoH_proteobac"/>
</dbReference>